<proteinExistence type="predicted"/>
<dbReference type="AlphaFoldDB" id="A0A426TVW6"/>
<dbReference type="EMBL" id="RSAS01000602">
    <property type="protein sequence ID" value="RRR69661.1"/>
    <property type="molecule type" value="Genomic_DNA"/>
</dbReference>
<evidence type="ECO:0000313" key="2">
    <source>
        <dbReference type="Proteomes" id="UP000280307"/>
    </source>
</evidence>
<organism evidence="1 2">
    <name type="scientific">Candidatus Viridilinea halotolerans</name>
    <dbReference type="NCBI Taxonomy" id="2491704"/>
    <lineage>
        <taxon>Bacteria</taxon>
        <taxon>Bacillati</taxon>
        <taxon>Chloroflexota</taxon>
        <taxon>Chloroflexia</taxon>
        <taxon>Chloroflexales</taxon>
        <taxon>Chloroflexineae</taxon>
        <taxon>Oscillochloridaceae</taxon>
        <taxon>Candidatus Viridilinea</taxon>
    </lineage>
</organism>
<protein>
    <submittedName>
        <fullName evidence="1">Uncharacterized protein</fullName>
    </submittedName>
</protein>
<comment type="caution">
    <text evidence="1">The sequence shown here is derived from an EMBL/GenBank/DDBJ whole genome shotgun (WGS) entry which is preliminary data.</text>
</comment>
<reference evidence="1 2" key="1">
    <citation type="submission" date="2018-12" db="EMBL/GenBank/DDBJ databases">
        <title>Genome Sequence of Candidatus Viridilinea halotolerans isolated from saline sulfide-rich spring.</title>
        <authorList>
            <person name="Grouzdev D.S."/>
            <person name="Burganskaya E.I."/>
            <person name="Krutkina M.S."/>
            <person name="Sukhacheva M.V."/>
            <person name="Gorlenko V.M."/>
        </authorList>
    </citation>
    <scope>NUCLEOTIDE SEQUENCE [LARGE SCALE GENOMIC DNA]</scope>
    <source>
        <strain evidence="1">Chok-6</strain>
    </source>
</reference>
<accession>A0A426TVW6</accession>
<name>A0A426TVW6_9CHLR</name>
<dbReference type="Proteomes" id="UP000280307">
    <property type="component" value="Unassembled WGS sequence"/>
</dbReference>
<sequence length="72" mass="8248">MRKMIPEGTPVLLVGDTEFEGVAVQDQVDAWGWGYALRQKPTNQVRISAEEPWQDVRRVINASGERRWLPNV</sequence>
<gene>
    <name evidence="1" type="ORF">EI684_15045</name>
</gene>
<evidence type="ECO:0000313" key="1">
    <source>
        <dbReference type="EMBL" id="RRR69661.1"/>
    </source>
</evidence>